<accession>A0A1J5S4Y7</accession>
<dbReference type="Pfam" id="PF03050">
    <property type="entry name" value="DDE_Tnp_IS66"/>
    <property type="match status" value="1"/>
</dbReference>
<feature type="domain" description="Transposase IS66 C-terminal" evidence="4">
    <location>
        <begin position="482"/>
        <end position="518"/>
    </location>
</feature>
<dbReference type="EMBL" id="MLJW01000068">
    <property type="protein sequence ID" value="OIR03146.1"/>
    <property type="molecule type" value="Genomic_DNA"/>
</dbReference>
<reference evidence="5" key="1">
    <citation type="submission" date="2016-10" db="EMBL/GenBank/DDBJ databases">
        <title>Sequence of Gallionella enrichment culture.</title>
        <authorList>
            <person name="Poehlein A."/>
            <person name="Muehling M."/>
            <person name="Daniel R."/>
        </authorList>
    </citation>
    <scope>NUCLEOTIDE SEQUENCE</scope>
</reference>
<protein>
    <submittedName>
        <fullName evidence="5">Transposase IS66 family protein</fullName>
    </submittedName>
</protein>
<dbReference type="AlphaFoldDB" id="A0A1J5S4Y7"/>
<dbReference type="PANTHER" id="PTHR33678">
    <property type="entry name" value="BLL1576 PROTEIN"/>
    <property type="match status" value="1"/>
</dbReference>
<evidence type="ECO:0000259" key="3">
    <source>
        <dbReference type="Pfam" id="PF13007"/>
    </source>
</evidence>
<dbReference type="PANTHER" id="PTHR33678:SF1">
    <property type="entry name" value="BLL1576 PROTEIN"/>
    <property type="match status" value="1"/>
</dbReference>
<organism evidence="5">
    <name type="scientific">mine drainage metagenome</name>
    <dbReference type="NCBI Taxonomy" id="410659"/>
    <lineage>
        <taxon>unclassified sequences</taxon>
        <taxon>metagenomes</taxon>
        <taxon>ecological metagenomes</taxon>
    </lineage>
</organism>
<dbReference type="Pfam" id="PF13007">
    <property type="entry name" value="LZ_Tnp_IS66"/>
    <property type="match status" value="1"/>
</dbReference>
<dbReference type="InterPro" id="IPR024474">
    <property type="entry name" value="Znf_dom_IS66"/>
</dbReference>
<proteinExistence type="predicted"/>
<comment type="caution">
    <text evidence="5">The sequence shown here is derived from an EMBL/GenBank/DDBJ whole genome shotgun (WGS) entry which is preliminary data.</text>
</comment>
<dbReference type="InterPro" id="IPR024463">
    <property type="entry name" value="Transposase_TnpC_homeodom"/>
</dbReference>
<evidence type="ECO:0000259" key="1">
    <source>
        <dbReference type="Pfam" id="PF03050"/>
    </source>
</evidence>
<dbReference type="InterPro" id="IPR004291">
    <property type="entry name" value="Transposase_IS66_central"/>
</dbReference>
<name>A0A1J5S4Y7_9ZZZZ</name>
<gene>
    <name evidence="5" type="ORF">GALL_146650</name>
</gene>
<dbReference type="InterPro" id="IPR039552">
    <property type="entry name" value="IS66_C"/>
</dbReference>
<dbReference type="NCBIfam" id="NF033517">
    <property type="entry name" value="transpos_IS66"/>
    <property type="match status" value="1"/>
</dbReference>
<dbReference type="Pfam" id="PF13005">
    <property type="entry name" value="zf-IS66"/>
    <property type="match status" value="1"/>
</dbReference>
<evidence type="ECO:0000313" key="5">
    <source>
        <dbReference type="EMBL" id="OIR03146.1"/>
    </source>
</evidence>
<feature type="domain" description="Transposase IS66 central" evidence="1">
    <location>
        <begin position="190"/>
        <end position="475"/>
    </location>
</feature>
<evidence type="ECO:0000259" key="4">
    <source>
        <dbReference type="Pfam" id="PF13817"/>
    </source>
</evidence>
<sequence>MNSLNKTAVSTDFPARAGEALPPQIPSRDAEIVRLTEIIHSQTSTIHSQDIKIQALVQEVAYLRRIRYGVKNEAMTAEQRSLFEEDIVQDIAAVESELKLPATPSVPRTRAGRQVLPEHLERVEVRHEPDSCTCSACQSSLVKIGEDVSEQLDIEPARFFVIRHIRPQYACRQCETITAAPVAPAVIDGSLAAPGLLAWVATSKYLDHLPLYRLEQIAARQQVSLSRSTMSEWIGRMGFALQPLAERLAELLRQRQVLHADETPVRQLDPGAGKTKRAYLWSYRSNDLDTGPPIVVFDYQSSRSGQHARDFLQGWQGSLMVDDYGGYKKMFAADAAQIVIELGCWAHARRKFFDLQAGGVHAQAEEALRRIGKLYAVEEAARAMDCASRALHRQQNSVTILEDMHEWLIRLRIATADNSGLARAIDYTLNRWASLIRYAQTGNLPIDNNPVENAIRPIAIGKKNWLFAGSERAGKRAAAIQSLFATAKLNGIEPAAWLKDTLEKLPVWSMRRIDELLPIRSTAQID</sequence>
<dbReference type="Pfam" id="PF13817">
    <property type="entry name" value="DDE_Tnp_IS66_C"/>
    <property type="match status" value="1"/>
</dbReference>
<evidence type="ECO:0000259" key="2">
    <source>
        <dbReference type="Pfam" id="PF13005"/>
    </source>
</evidence>
<feature type="domain" description="Transposase TnpC homeodomain" evidence="3">
    <location>
        <begin position="56"/>
        <end position="125"/>
    </location>
</feature>
<dbReference type="InterPro" id="IPR052344">
    <property type="entry name" value="Transposase-related"/>
</dbReference>
<feature type="domain" description="Transposase IS66 zinc-finger binding" evidence="2">
    <location>
        <begin position="132"/>
        <end position="175"/>
    </location>
</feature>